<evidence type="ECO:0000313" key="2">
    <source>
        <dbReference type="Proteomes" id="UP000596387"/>
    </source>
</evidence>
<sequence>MASIWDITSGLGKIAARKAAGDYYQQGFNDARAGKGKSPKHIENVSMRAAYPDTKNGQVYDILIDAYEQGYRDGIEREEMEVRRDQWRRYDPRD</sequence>
<dbReference type="EMBL" id="CP047166">
    <property type="protein sequence ID" value="QRF67264.1"/>
    <property type="molecule type" value="Genomic_DNA"/>
</dbReference>
<gene>
    <name evidence="1" type="ORF">GQA70_13675</name>
</gene>
<accession>A0ABX7F9V0</accession>
<dbReference type="RefSeq" id="WP_156145603.1">
    <property type="nucleotide sequence ID" value="NZ_CP047166.1"/>
</dbReference>
<organism evidence="1 2">
    <name type="scientific">Ponticoccus alexandrii</name>
    <dbReference type="NCBI Taxonomy" id="1943633"/>
    <lineage>
        <taxon>Bacteria</taxon>
        <taxon>Pseudomonadati</taxon>
        <taxon>Pseudomonadota</taxon>
        <taxon>Alphaproteobacteria</taxon>
        <taxon>Rhodobacterales</taxon>
        <taxon>Roseobacteraceae</taxon>
        <taxon>Ponticoccus</taxon>
    </lineage>
</organism>
<reference evidence="1 2" key="1">
    <citation type="submission" date="2019-12" db="EMBL/GenBank/DDBJ databases">
        <title>Complete Genome Sequence of a Quorum-Sensing Bacterium,Rhodobacteraceae bacterium C31, Isolated from a marine microalgae symbiotic bacteria.</title>
        <authorList>
            <person name="Zhang Y."/>
        </authorList>
    </citation>
    <scope>NUCLEOTIDE SEQUENCE [LARGE SCALE GENOMIC DNA]</scope>
    <source>
        <strain evidence="1 2">C31</strain>
    </source>
</reference>
<keyword evidence="2" id="KW-1185">Reference proteome</keyword>
<evidence type="ECO:0000313" key="1">
    <source>
        <dbReference type="EMBL" id="QRF67264.1"/>
    </source>
</evidence>
<name>A0ABX7F9V0_9RHOB</name>
<dbReference type="Proteomes" id="UP000596387">
    <property type="component" value="Chromosome"/>
</dbReference>
<proteinExistence type="predicted"/>
<protein>
    <submittedName>
        <fullName evidence="1">Uncharacterized protein</fullName>
    </submittedName>
</protein>